<dbReference type="Proteomes" id="UP001153332">
    <property type="component" value="Unassembled WGS sequence"/>
</dbReference>
<keyword evidence="2" id="KW-1185">Reference proteome</keyword>
<protein>
    <submittedName>
        <fullName evidence="1">Uncharacterized protein</fullName>
    </submittedName>
</protein>
<evidence type="ECO:0000313" key="2">
    <source>
        <dbReference type="Proteomes" id="UP001153332"/>
    </source>
</evidence>
<reference evidence="1" key="1">
    <citation type="submission" date="2022-12" db="EMBL/GenBank/DDBJ databases">
        <title>Genome Sequence of Lasiodiplodia mahajangana.</title>
        <authorList>
            <person name="Buettner E."/>
        </authorList>
    </citation>
    <scope>NUCLEOTIDE SEQUENCE</scope>
    <source>
        <strain evidence="1">VT137</strain>
    </source>
</reference>
<comment type="caution">
    <text evidence="1">The sequence shown here is derived from an EMBL/GenBank/DDBJ whole genome shotgun (WGS) entry which is preliminary data.</text>
</comment>
<organism evidence="1 2">
    <name type="scientific">Lasiodiplodia mahajangana</name>
    <dbReference type="NCBI Taxonomy" id="1108764"/>
    <lineage>
        <taxon>Eukaryota</taxon>
        <taxon>Fungi</taxon>
        <taxon>Dikarya</taxon>
        <taxon>Ascomycota</taxon>
        <taxon>Pezizomycotina</taxon>
        <taxon>Dothideomycetes</taxon>
        <taxon>Dothideomycetes incertae sedis</taxon>
        <taxon>Botryosphaeriales</taxon>
        <taxon>Botryosphaeriaceae</taxon>
        <taxon>Lasiodiplodia</taxon>
    </lineage>
</organism>
<accession>A0ACC2JMZ9</accession>
<evidence type="ECO:0000313" key="1">
    <source>
        <dbReference type="EMBL" id="KAJ8128800.1"/>
    </source>
</evidence>
<dbReference type="EMBL" id="JAPUUL010000955">
    <property type="protein sequence ID" value="KAJ8128800.1"/>
    <property type="molecule type" value="Genomic_DNA"/>
</dbReference>
<sequence length="249" mass="28135">MIGHYELFCTDEYQDLLRFNETTCASMAAALPRAEYLLGVCQKSQDPQDCDIATEYAGANIASYFLEEVEKGRFSPYDMRLSCELPNTSCIPPAEFYTETHLNRPEIQKLLGFDTPHLYLAANFSLNAIWSNQSEILIPTTRNVSWLLDTGDFRMLVFNGVYDAAITTPGMFREFDQLSWSQKDAFLEQPKLDWHWTDSRGSIIQGGKIKGVPKLQVASVYDAGHMSPGDAKPAVSSLVQQWIEFSNFN</sequence>
<name>A0ACC2JMZ9_9PEZI</name>
<proteinExistence type="predicted"/>
<gene>
    <name evidence="1" type="ORF">O1611_g4831</name>
</gene>